<feature type="region of interest" description="Disordered" evidence="1">
    <location>
        <begin position="1099"/>
        <end position="1144"/>
    </location>
</feature>
<evidence type="ECO:0000313" key="2">
    <source>
        <dbReference type="EMBL" id="KAK7196379.1"/>
    </source>
</evidence>
<evidence type="ECO:0000256" key="1">
    <source>
        <dbReference type="SAM" id="MobiDB-lite"/>
    </source>
</evidence>
<feature type="compositionally biased region" description="Low complexity" evidence="1">
    <location>
        <begin position="1524"/>
        <end position="1534"/>
    </location>
</feature>
<organism evidence="2 3">
    <name type="scientific">Novymonas esmeraldas</name>
    <dbReference type="NCBI Taxonomy" id="1808958"/>
    <lineage>
        <taxon>Eukaryota</taxon>
        <taxon>Discoba</taxon>
        <taxon>Euglenozoa</taxon>
        <taxon>Kinetoplastea</taxon>
        <taxon>Metakinetoplastina</taxon>
        <taxon>Trypanosomatida</taxon>
        <taxon>Trypanosomatidae</taxon>
        <taxon>Novymonas</taxon>
    </lineage>
</organism>
<comment type="caution">
    <text evidence="2">The sequence shown here is derived from an EMBL/GenBank/DDBJ whole genome shotgun (WGS) entry which is preliminary data.</text>
</comment>
<proteinExistence type="predicted"/>
<reference evidence="2 3" key="1">
    <citation type="journal article" date="2021" name="MBio">
        <title>A New Model Trypanosomatid, Novymonas esmeraldas: Genomic Perception of Its 'Candidatus Pandoraea novymonadis' Endosymbiont.</title>
        <authorList>
            <person name="Zakharova A."/>
            <person name="Saura A."/>
            <person name="Butenko A."/>
            <person name="Podesvova L."/>
            <person name="Warmusova S."/>
            <person name="Kostygov A.Y."/>
            <person name="Nenarokova A."/>
            <person name="Lukes J."/>
            <person name="Opperdoes F.R."/>
            <person name="Yurchenko V."/>
        </authorList>
    </citation>
    <scope>NUCLEOTIDE SEQUENCE [LARGE SCALE GENOMIC DNA]</scope>
    <source>
        <strain evidence="2 3">E262AT.01</strain>
    </source>
</reference>
<feature type="compositionally biased region" description="Low complexity" evidence="1">
    <location>
        <begin position="446"/>
        <end position="457"/>
    </location>
</feature>
<feature type="region of interest" description="Disordered" evidence="1">
    <location>
        <begin position="1587"/>
        <end position="1612"/>
    </location>
</feature>
<feature type="compositionally biased region" description="Basic and acidic residues" evidence="1">
    <location>
        <begin position="352"/>
        <end position="362"/>
    </location>
</feature>
<feature type="region of interest" description="Disordered" evidence="1">
    <location>
        <begin position="529"/>
        <end position="672"/>
    </location>
</feature>
<keyword evidence="3" id="KW-1185">Reference proteome</keyword>
<feature type="compositionally biased region" description="Low complexity" evidence="1">
    <location>
        <begin position="317"/>
        <end position="332"/>
    </location>
</feature>
<feature type="compositionally biased region" description="Gly residues" evidence="1">
    <location>
        <begin position="1020"/>
        <end position="1029"/>
    </location>
</feature>
<feature type="compositionally biased region" description="Low complexity" evidence="1">
    <location>
        <begin position="543"/>
        <end position="561"/>
    </location>
</feature>
<feature type="compositionally biased region" description="Low complexity" evidence="1">
    <location>
        <begin position="625"/>
        <end position="634"/>
    </location>
</feature>
<dbReference type="InterPro" id="IPR051291">
    <property type="entry name" value="CIMAP"/>
</dbReference>
<feature type="region of interest" description="Disordered" evidence="1">
    <location>
        <begin position="1228"/>
        <end position="1250"/>
    </location>
</feature>
<dbReference type="Proteomes" id="UP001430356">
    <property type="component" value="Unassembled WGS sequence"/>
</dbReference>
<feature type="region of interest" description="Disordered" evidence="1">
    <location>
        <begin position="239"/>
        <end position="368"/>
    </location>
</feature>
<feature type="compositionally biased region" description="Gly residues" evidence="1">
    <location>
        <begin position="1499"/>
        <end position="1510"/>
    </location>
</feature>
<feature type="compositionally biased region" description="Low complexity" evidence="1">
    <location>
        <begin position="1799"/>
        <end position="1813"/>
    </location>
</feature>
<feature type="region of interest" description="Disordered" evidence="1">
    <location>
        <begin position="1422"/>
        <end position="1534"/>
    </location>
</feature>
<feature type="region of interest" description="Disordered" evidence="1">
    <location>
        <begin position="791"/>
        <end position="815"/>
    </location>
</feature>
<name>A0AAW0ETT2_9TRYP</name>
<feature type="region of interest" description="Disordered" evidence="1">
    <location>
        <begin position="1010"/>
        <end position="1046"/>
    </location>
</feature>
<sequence length="2491" mass="246740">MPSATTSSSSSYAAYLREVTLEVGACVDPARLSPPRVARGERANIAARTAVTVPSCTSSPRPRSASRHRVAAPTCVADPDADDFMYDCVRVPETRSLSHSSAVRAYEAWQQQQQHRGSYHVSAHTTRTAALRPLTAEHSDLHRGSPSGGGLRCQQPRSAALTGRVAEEHRQRAAAAAATAASDRHTFRRLYAAMADEGRRHRDHAWPTAAAVYVPLAVLDDDDHDDVDAPVVRVGRVAAATGKAAAPTTSTDTSAITSSPARASSSPSSSSSSSSASAPRGRSRPRSGARHGASRPHRAVASRAPPAADTVRLRWPSEAQRSASAARGASTTRSRRCSRAVSPAAPRHRHRSCSDRAADARRGGGGGAVAVVSSTGSGGLGVAAAAASEAVLRDIASRTCACYWAEYPALPMATNPAAHAAGCPYQAHETLYTQMMNSAESESGDSASTRSRASSSALLERQGGGGHVASSRDAAPRQRCAHQRRKQQQQQQQQQQLAVSEERRQRGRGAVMGSAKRRTFMEAIMDAARDAPQPTARRGGAKVTSSPPTAAVAAAAASSARAPDDDTAPTPPPSPVTADAPLSSPLAESEKHSSSQASRDAPPPAEHAATTDGSGAGLETPSPTGAAGAAGVDADAGETAPPLHAAEEAESPLRSLSRPRRRPTVGVPGPGAYDVDVAYAAVTRGAVMAKAARLPPPRSITPGPGAYDVYKCEEEGRKAVVVAVAAAAAAAVEGGDAADPPPVSSPGPTTTSSRVAFASTGDRQLQLRHGDAFVPTAAWARRAAAVPGPGAYHVLDGDSRHDQSNPSRTSHAGSAFAKSADSAHYNVAAAATAAAGVRASLPLPWCDWAGGAYVGTSTTAFVVHPSLAGGDRRAIGAPPDSDAAAAAATVVDAGSGGGGGAWRGVGSGVALRLTSLRFPVAAAAAAAVGSSRGGPGPAAYEVASGLRWLQRRAPAASLVFRHDRGPRGPLRSGDADADLACAVSAAPGPGTYDVHRGEAWWRQRGPRWSFGTAARHGSSSSGGGGGGGDGAHEDGGHPGPGAYDTETGYRALLRGSTTTALLATATRFIDGVDDRVGPGTYDTEHGLLLLRTRVKGGVLPRAPRGAGGGDEDHDDRDDVGCGGPGPGAYTLPPLPPTGPTATLSTSATRFPWDAAAADVPSMPGPGSYDLAAATQIATRGGAIIGRAPRTSLLACTGTTATEVGPGRYTLPALPAGRAAVMTTVAAVGSGDEGERGGGGPGPGQYDPVDMNASTARSFTLARTAARFPASRAGSGEDGDGPGLGLYEVAAAAAATAAAPHGAVFATSARFPNDEGDRDAALVGPGSYDPYAMDGAAAVAHSLARAPRFPSDASTRGGGDGGVGPGAYEVVDLSPLGRGVVMGSAVARPADGGGAAAVPGPGAYSLQYTQVETAVPRVVLARAPAERGEGGGGRGGDVVPGPGQYDPEHAADQQQQQQHRRGYSFSAAPRSTMAVGHGTAGDVPGPGAYDARLTRDGHVVDGGGGGGGGARFGTAPRHDGDVQRGGASASPGPGAYAPELHATANAGVAGAVSFTTAPRLVGGGVGDVPGPGAYDPTMTLQWPTAPSVSFPRSTTATTSGARGAADDATPGPGAYSVQAEAAATRGVPFGAAPRLAEISDGAAGAPGPAAYAPTDAATRPAPPAHRFATAARHVGVPEERTDVDGHVGPGAYDVAAGLARSSTMPSAAVYSIPRAGDAGDHGSVRGATVAAAAADASPGPGAYSLEAGYRATLPRAAAATLAGGADGGGSWRGDHDEASPGPGSYAPPPPAPLHGGISIPRAALAPPPDAATASPGPGAYDVAAAAAAAAAGGALFGTAARWTIGGVSGDGASSSPLGPGAYSPNTSAVLKHTAAMSFAQAPRTVAQTTAAAADAVGPGAYDLPGDMATGAAAHRIGTAPRVLGVVADSAGVVGPGSYDVWTADAHVRPRAPAYTMAPPLPLTEALDAGQQPHPGPGSYDYPTDIHAHQRSALMLGRHGELAELAAAGRDTPGPGAYDAAAAYAATQLTQPQSCGVTIHGRPRPPATSAASAAEGAGPGPGAYAVEAVAATTAAHGFGTAARMPCAASGDTRVGPGAYDLPVQSTAPRAISFTQAPRAVSMAAAAAGAGDGDRGGGPGPGSYDVTTSAGAGGHAYTIPRGLRPVLRSGDVDASPCVGPGTYSPAGSTALPPGPSAAFGLAERPLNAAAGAGGNAVPGPGAYDPRHPGTIGATVARPSFGSAAREAGGAVEDTPGPGAYAVAAAATAVAPASRAVRVGTALRPPLALPSEAPGPGSYAPEADGVAATAGAVSFGRAPRVDALQHGSDHPGPGAYSHTTLWGSHGGVSVGAAARPTAEVLHTTPGPGAYYRATGQAATTAATFGSAAQRPPVAGAGVGTPGPGAYHTDAWGTSAATLAPGTVFGLAARPGPEPSTTPGPGTYWRGDIVAAPRGPSFAGPSTATLEARRRPTAADTLRKLASVGYPLLETPPAHA</sequence>
<dbReference type="EMBL" id="JAECZO010000075">
    <property type="protein sequence ID" value="KAK7196379.1"/>
    <property type="molecule type" value="Genomic_DNA"/>
</dbReference>
<feature type="compositionally biased region" description="Low complexity" evidence="1">
    <location>
        <begin position="1591"/>
        <end position="1612"/>
    </location>
</feature>
<evidence type="ECO:0000313" key="3">
    <source>
        <dbReference type="Proteomes" id="UP001430356"/>
    </source>
</evidence>
<feature type="region of interest" description="Disordered" evidence="1">
    <location>
        <begin position="438"/>
        <end position="517"/>
    </location>
</feature>
<dbReference type="Pfam" id="PF07004">
    <property type="entry name" value="SHIPPO-rpt"/>
    <property type="match status" value="13"/>
</dbReference>
<feature type="compositionally biased region" description="Basic residues" evidence="1">
    <location>
        <begin position="281"/>
        <end position="300"/>
    </location>
</feature>
<feature type="compositionally biased region" description="Low complexity" evidence="1">
    <location>
        <begin position="239"/>
        <end position="280"/>
    </location>
</feature>
<protein>
    <submittedName>
        <fullName evidence="2">Sperm-tail PG-rich repeat</fullName>
    </submittedName>
</protein>
<dbReference type="PANTHER" id="PTHR21580">
    <property type="entry name" value="SHIPPO-1-RELATED"/>
    <property type="match status" value="1"/>
</dbReference>
<feature type="region of interest" description="Disordered" evidence="1">
    <location>
        <begin position="1761"/>
        <end position="1813"/>
    </location>
</feature>
<accession>A0AAW0ETT2</accession>
<gene>
    <name evidence="2" type="ORF">NESM_000574700</name>
</gene>
<feature type="region of interest" description="Disordered" evidence="1">
    <location>
        <begin position="732"/>
        <end position="754"/>
    </location>
</feature>
<dbReference type="InterPro" id="IPR010736">
    <property type="entry name" value="SHIPPO-rpt"/>
</dbReference>